<dbReference type="Gene3D" id="1.10.472.80">
    <property type="entry name" value="Ypt/Rab-GAP domain of gyp1p, domain 3"/>
    <property type="match status" value="1"/>
</dbReference>
<evidence type="ECO:0000256" key="1">
    <source>
        <dbReference type="ARBA" id="ARBA00004496"/>
    </source>
</evidence>
<proteinExistence type="predicted"/>
<dbReference type="Pfam" id="PF00566">
    <property type="entry name" value="RabGAP-TBC"/>
    <property type="match status" value="1"/>
</dbReference>
<accession>A0A6A4TEJ4</accession>
<dbReference type="Gene3D" id="1.10.8.270">
    <property type="entry name" value="putative rabgap domain of human tbc1 domain family member 14 like domains"/>
    <property type="match status" value="1"/>
</dbReference>
<dbReference type="PROSITE" id="PS50086">
    <property type="entry name" value="TBC_RABGAP"/>
    <property type="match status" value="1"/>
</dbReference>
<evidence type="ECO:0000256" key="5">
    <source>
        <dbReference type="SAM" id="MobiDB-lite"/>
    </source>
</evidence>
<dbReference type="Proteomes" id="UP000438429">
    <property type="component" value="Unassembled WGS sequence"/>
</dbReference>
<name>A0A6A4TEJ4_SCOMX</name>
<evidence type="ECO:0000313" key="7">
    <source>
        <dbReference type="EMBL" id="KAF0040722.1"/>
    </source>
</evidence>
<keyword evidence="3" id="KW-0963">Cytoplasm</keyword>
<keyword evidence="4" id="KW-0597">Phosphoprotein</keyword>
<dbReference type="GO" id="GO:0005096">
    <property type="term" value="F:GTPase activator activity"/>
    <property type="evidence" value="ECO:0007669"/>
    <property type="project" value="UniProtKB-KW"/>
</dbReference>
<feature type="region of interest" description="Disordered" evidence="5">
    <location>
        <begin position="221"/>
        <end position="245"/>
    </location>
</feature>
<evidence type="ECO:0000256" key="4">
    <source>
        <dbReference type="ARBA" id="ARBA00022553"/>
    </source>
</evidence>
<organism evidence="7 8">
    <name type="scientific">Scophthalmus maximus</name>
    <name type="common">Turbot</name>
    <name type="synonym">Psetta maxima</name>
    <dbReference type="NCBI Taxonomy" id="52904"/>
    <lineage>
        <taxon>Eukaryota</taxon>
        <taxon>Metazoa</taxon>
        <taxon>Chordata</taxon>
        <taxon>Craniata</taxon>
        <taxon>Vertebrata</taxon>
        <taxon>Euteleostomi</taxon>
        <taxon>Actinopterygii</taxon>
        <taxon>Neopterygii</taxon>
        <taxon>Teleostei</taxon>
        <taxon>Neoteleostei</taxon>
        <taxon>Acanthomorphata</taxon>
        <taxon>Carangaria</taxon>
        <taxon>Pleuronectiformes</taxon>
        <taxon>Pleuronectoidei</taxon>
        <taxon>Scophthalmidae</taxon>
        <taxon>Scophthalmus</taxon>
    </lineage>
</organism>
<feature type="domain" description="Rab-GAP TBC" evidence="6">
    <location>
        <begin position="1"/>
        <end position="172"/>
    </location>
</feature>
<dbReference type="AlphaFoldDB" id="A0A6A4TEJ4"/>
<evidence type="ECO:0000259" key="6">
    <source>
        <dbReference type="PROSITE" id="PS50086"/>
    </source>
</evidence>
<dbReference type="FunFam" id="1.10.8.270:FF:000005">
    <property type="entry name" value="TBC1 domain family member 15"/>
    <property type="match status" value="1"/>
</dbReference>
<evidence type="ECO:0000256" key="2">
    <source>
        <dbReference type="ARBA" id="ARBA00022468"/>
    </source>
</evidence>
<dbReference type="InterPro" id="IPR035969">
    <property type="entry name" value="Rab-GAP_TBC_sf"/>
</dbReference>
<protein>
    <recommendedName>
        <fullName evidence="6">Rab-GAP TBC domain-containing protein</fullName>
    </recommendedName>
</protein>
<dbReference type="SMART" id="SM00164">
    <property type="entry name" value="TBC"/>
    <property type="match status" value="1"/>
</dbReference>
<evidence type="ECO:0000256" key="3">
    <source>
        <dbReference type="ARBA" id="ARBA00022490"/>
    </source>
</evidence>
<dbReference type="InterPro" id="IPR000195">
    <property type="entry name" value="Rab-GAP-TBC_dom"/>
</dbReference>
<evidence type="ECO:0000313" key="8">
    <source>
        <dbReference type="Proteomes" id="UP000438429"/>
    </source>
</evidence>
<dbReference type="PANTHER" id="PTHR22957:SF300">
    <property type="entry name" value="TBC1 DOMAIN FAMILY MEMBER 15"/>
    <property type="match status" value="1"/>
</dbReference>
<comment type="subcellular location">
    <subcellularLocation>
        <location evidence="1">Cytoplasm</location>
    </subcellularLocation>
</comment>
<keyword evidence="2" id="KW-0343">GTPase activation</keyword>
<reference evidence="7 8" key="1">
    <citation type="submission" date="2019-06" db="EMBL/GenBank/DDBJ databases">
        <title>Draft genomes of female and male turbot (Scophthalmus maximus).</title>
        <authorList>
            <person name="Xu H."/>
            <person name="Xu X.-W."/>
            <person name="Shao C."/>
            <person name="Chen S."/>
        </authorList>
    </citation>
    <scope>NUCLEOTIDE SEQUENCE [LARGE SCALE GENOMIC DNA]</scope>
    <source>
        <strain evidence="7">Ysfricsl-2016a</strain>
        <tissue evidence="7">Blood</tissue>
    </source>
</reference>
<sequence length="264" mass="30416">MKLQWKSISDEQERRNSRLRDYRSLIEKDVNRTDRTNRFYEGIDNPGLVLLNDILMTYCMYDFDLGYVQGMSDLLSPILYVMENEVDAFWCFVSFMDQMHQNFEEQMQGMKTQLIQLGALLRLLDLSFWNYLGMNQSVMWTGLPCHNFHLLVCCAILDSEKQKIMEENYGFNEILKHINELSMKLDVEDILQKAEGIGLQMRSCKDLPDSVSSILGFEADVRGSDPMDSGSAPAPRASPRRPDTCSDLHGHLRETTSHAVAFMS</sequence>
<dbReference type="PANTHER" id="PTHR22957">
    <property type="entry name" value="TBC1 DOMAIN FAMILY MEMBER GTPASE-ACTIVATING PROTEIN"/>
    <property type="match status" value="1"/>
</dbReference>
<dbReference type="SUPFAM" id="SSF47923">
    <property type="entry name" value="Ypt/Rab-GAP domain of gyp1p"/>
    <property type="match status" value="2"/>
</dbReference>
<gene>
    <name evidence="7" type="ORF">F2P81_006620</name>
</gene>
<dbReference type="EMBL" id="VEVO01000006">
    <property type="protein sequence ID" value="KAF0040722.1"/>
    <property type="molecule type" value="Genomic_DNA"/>
</dbReference>
<comment type="caution">
    <text evidence="7">The sequence shown here is derived from an EMBL/GenBank/DDBJ whole genome shotgun (WGS) entry which is preliminary data.</text>
</comment>
<dbReference type="GO" id="GO:0005737">
    <property type="term" value="C:cytoplasm"/>
    <property type="evidence" value="ECO:0007669"/>
    <property type="project" value="UniProtKB-SubCell"/>
</dbReference>